<feature type="compositionally biased region" description="Gly residues" evidence="1">
    <location>
        <begin position="101"/>
        <end position="129"/>
    </location>
</feature>
<feature type="region of interest" description="Disordered" evidence="1">
    <location>
        <begin position="95"/>
        <end position="129"/>
    </location>
</feature>
<dbReference type="OrthoDB" id="552782at2759"/>
<name>A0A150GHA8_GONPE</name>
<evidence type="ECO:0000313" key="2">
    <source>
        <dbReference type="EMBL" id="KXZ49228.1"/>
    </source>
</evidence>
<comment type="caution">
    <text evidence="2">The sequence shown here is derived from an EMBL/GenBank/DDBJ whole genome shotgun (WGS) entry which is preliminary data.</text>
</comment>
<gene>
    <name evidence="2" type="ORF">GPECTOR_22g819</name>
</gene>
<dbReference type="AlphaFoldDB" id="A0A150GHA8"/>
<reference evidence="3" key="1">
    <citation type="journal article" date="2016" name="Nat. Commun.">
        <title>The Gonium pectorale genome demonstrates co-option of cell cycle regulation during the evolution of multicellularity.</title>
        <authorList>
            <person name="Hanschen E.R."/>
            <person name="Marriage T.N."/>
            <person name="Ferris P.J."/>
            <person name="Hamaji T."/>
            <person name="Toyoda A."/>
            <person name="Fujiyama A."/>
            <person name="Neme R."/>
            <person name="Noguchi H."/>
            <person name="Minakuchi Y."/>
            <person name="Suzuki M."/>
            <person name="Kawai-Toyooka H."/>
            <person name="Smith D.R."/>
            <person name="Sparks H."/>
            <person name="Anderson J."/>
            <person name="Bakaric R."/>
            <person name="Luria V."/>
            <person name="Karger A."/>
            <person name="Kirschner M.W."/>
            <person name="Durand P.M."/>
            <person name="Michod R.E."/>
            <person name="Nozaki H."/>
            <person name="Olson B.J."/>
        </authorList>
    </citation>
    <scope>NUCLEOTIDE SEQUENCE [LARGE SCALE GENOMIC DNA]</scope>
    <source>
        <strain evidence="3">NIES-2863</strain>
    </source>
</reference>
<dbReference type="Proteomes" id="UP000075714">
    <property type="component" value="Unassembled WGS sequence"/>
</dbReference>
<dbReference type="EMBL" id="LSYV01000023">
    <property type="protein sequence ID" value="KXZ49228.1"/>
    <property type="molecule type" value="Genomic_DNA"/>
</dbReference>
<evidence type="ECO:0000313" key="3">
    <source>
        <dbReference type="Proteomes" id="UP000075714"/>
    </source>
</evidence>
<keyword evidence="3" id="KW-1185">Reference proteome</keyword>
<proteinExistence type="predicted"/>
<evidence type="ECO:0000256" key="1">
    <source>
        <dbReference type="SAM" id="MobiDB-lite"/>
    </source>
</evidence>
<sequence length="565" mass="58322">MPALTDLHLSVCHAKMARSTLPPPSLLAQARAACPRLRRFGFRALSEWQAVPKTLYNWLAADATDRSLACIQRDAVQEGEGVFVWEGLEWRVGGPAPGPGLASGGGSDAAAGAGGSGPGGSGATGGTGAAAGEAAADEAAVGIRTSSSSWLGSCLDAPAALDAATGALPGCRLESLVLDDPHHHGLVPLESAGSLSLRSLEALAGLRELTLRDIRRPPTVAREASSRRTPAADYLAQLLRLPSLTSLGLATSAPGWLNVLMPAHPAHGPQRPLPPGQRPEPEPPVAQRAARLLGPHLVASRLRHLRLRVRGEAPQRGRGLPLPPVDEGPADGAGAGIVADPALRLLPAFMPELQSLNLNVHGAASSAAVGAAPSPLLPRLHTLSAVACSLPPLAALLPAAGTSALTQLSLDACGILQPSGASHRASQLLLCADLSALAAVCGASLRVLRVTRPVGQLSLGDSAAAVRALCEVLPRLTRLQALCWDVGWELQDRLLGALVGLRGLRELALCGHVVGPEGQAHLGRLKELRVLALLCASRHVRRAKVAARQLQQHLPLCLIKVVSLD</sequence>
<protein>
    <submittedName>
        <fullName evidence="2">Uncharacterized protein</fullName>
    </submittedName>
</protein>
<organism evidence="2 3">
    <name type="scientific">Gonium pectorale</name>
    <name type="common">Green alga</name>
    <dbReference type="NCBI Taxonomy" id="33097"/>
    <lineage>
        <taxon>Eukaryota</taxon>
        <taxon>Viridiplantae</taxon>
        <taxon>Chlorophyta</taxon>
        <taxon>core chlorophytes</taxon>
        <taxon>Chlorophyceae</taxon>
        <taxon>CS clade</taxon>
        <taxon>Chlamydomonadales</taxon>
        <taxon>Volvocaceae</taxon>
        <taxon>Gonium</taxon>
    </lineage>
</organism>
<dbReference type="SUPFAM" id="SSF52047">
    <property type="entry name" value="RNI-like"/>
    <property type="match status" value="1"/>
</dbReference>
<accession>A0A150GHA8</accession>